<dbReference type="Proteomes" id="UP000838748">
    <property type="component" value="Unassembled WGS sequence"/>
</dbReference>
<evidence type="ECO:0000313" key="3">
    <source>
        <dbReference type="Proteomes" id="UP000838748"/>
    </source>
</evidence>
<feature type="region of interest" description="Disordered" evidence="1">
    <location>
        <begin position="1"/>
        <end position="35"/>
    </location>
</feature>
<protein>
    <submittedName>
        <fullName evidence="2">Uncharacterized protein</fullName>
    </submittedName>
</protein>
<name>A0ABM9A1B3_9VIBR</name>
<sequence>MLTQNVETGDQKDAKQLYQSTRNKNLSGAANERIS</sequence>
<evidence type="ECO:0000256" key="1">
    <source>
        <dbReference type="SAM" id="MobiDB-lite"/>
    </source>
</evidence>
<evidence type="ECO:0000313" key="2">
    <source>
        <dbReference type="EMBL" id="CAH0537325.1"/>
    </source>
</evidence>
<accession>A0ABM9A1B3</accession>
<organism evidence="2 3">
    <name type="scientific">Vibrio marisflavi CECT 7928</name>
    <dbReference type="NCBI Taxonomy" id="634439"/>
    <lineage>
        <taxon>Bacteria</taxon>
        <taxon>Pseudomonadati</taxon>
        <taxon>Pseudomonadota</taxon>
        <taxon>Gammaproteobacteria</taxon>
        <taxon>Vibrionales</taxon>
        <taxon>Vibrionaceae</taxon>
        <taxon>Vibrio</taxon>
    </lineage>
</organism>
<feature type="compositionally biased region" description="Polar residues" evidence="1">
    <location>
        <begin position="17"/>
        <end position="28"/>
    </location>
</feature>
<proteinExistence type="predicted"/>
<comment type="caution">
    <text evidence="2">The sequence shown here is derived from an EMBL/GenBank/DDBJ whole genome shotgun (WGS) entry which is preliminary data.</text>
</comment>
<reference evidence="2" key="1">
    <citation type="submission" date="2021-11" db="EMBL/GenBank/DDBJ databases">
        <authorList>
            <person name="Rodrigo-Torres L."/>
            <person name="Arahal R. D."/>
            <person name="Lucena T."/>
        </authorList>
    </citation>
    <scope>NUCLEOTIDE SEQUENCE</scope>
    <source>
        <strain evidence="2">CECT 7928</strain>
    </source>
</reference>
<dbReference type="EMBL" id="CAKLDM010000001">
    <property type="protein sequence ID" value="CAH0537325.1"/>
    <property type="molecule type" value="Genomic_DNA"/>
</dbReference>
<gene>
    <name evidence="2" type="ORF">VMF7928_01053</name>
</gene>
<keyword evidence="3" id="KW-1185">Reference proteome</keyword>